<name>A0ABV9NVT8_9BACI</name>
<evidence type="ECO:0008006" key="3">
    <source>
        <dbReference type="Google" id="ProtNLM"/>
    </source>
</evidence>
<dbReference type="RefSeq" id="WP_377908835.1">
    <property type="nucleotide sequence ID" value="NZ_JBHSGK010000004.1"/>
</dbReference>
<gene>
    <name evidence="1" type="ORF">ACFO4L_06240</name>
</gene>
<dbReference type="Proteomes" id="UP001595896">
    <property type="component" value="Unassembled WGS sequence"/>
</dbReference>
<organism evidence="1 2">
    <name type="scientific">Bacillus daqingensis</name>
    <dbReference type="NCBI Taxonomy" id="872396"/>
    <lineage>
        <taxon>Bacteria</taxon>
        <taxon>Bacillati</taxon>
        <taxon>Bacillota</taxon>
        <taxon>Bacilli</taxon>
        <taxon>Bacillales</taxon>
        <taxon>Bacillaceae</taxon>
        <taxon>Bacillus</taxon>
    </lineage>
</organism>
<protein>
    <recommendedName>
        <fullName evidence="3">STAS domain-containing protein</fullName>
    </recommendedName>
</protein>
<dbReference type="EMBL" id="JBHSGK010000004">
    <property type="protein sequence ID" value="MFC4736185.1"/>
    <property type="molecule type" value="Genomic_DNA"/>
</dbReference>
<keyword evidence="2" id="KW-1185">Reference proteome</keyword>
<evidence type="ECO:0000313" key="1">
    <source>
        <dbReference type="EMBL" id="MFC4736185.1"/>
    </source>
</evidence>
<sequence>MTVEITDTGSAVHVLLPAHLSAEDAAAMRSRLLEHGNRGGRNFYFQGSERFVIDTLFLGILATLMRRCHASISVSGLSSEALQTCKKARMDKLIHLVKP</sequence>
<dbReference type="SUPFAM" id="SSF52091">
    <property type="entry name" value="SpoIIaa-like"/>
    <property type="match status" value="1"/>
</dbReference>
<reference evidence="2" key="1">
    <citation type="journal article" date="2019" name="Int. J. Syst. Evol. Microbiol.">
        <title>The Global Catalogue of Microorganisms (GCM) 10K type strain sequencing project: providing services to taxonomists for standard genome sequencing and annotation.</title>
        <authorList>
            <consortium name="The Broad Institute Genomics Platform"/>
            <consortium name="The Broad Institute Genome Sequencing Center for Infectious Disease"/>
            <person name="Wu L."/>
            <person name="Ma J."/>
        </authorList>
    </citation>
    <scope>NUCLEOTIDE SEQUENCE [LARGE SCALE GENOMIC DNA]</scope>
    <source>
        <strain evidence="2">JCM 12165</strain>
    </source>
</reference>
<dbReference type="InterPro" id="IPR036513">
    <property type="entry name" value="STAS_dom_sf"/>
</dbReference>
<comment type="caution">
    <text evidence="1">The sequence shown here is derived from an EMBL/GenBank/DDBJ whole genome shotgun (WGS) entry which is preliminary data.</text>
</comment>
<proteinExistence type="predicted"/>
<evidence type="ECO:0000313" key="2">
    <source>
        <dbReference type="Proteomes" id="UP001595896"/>
    </source>
</evidence>
<accession>A0ABV9NVT8</accession>